<dbReference type="GO" id="GO:0097163">
    <property type="term" value="F:sulfur carrier activity"/>
    <property type="evidence" value="ECO:0007669"/>
    <property type="project" value="TreeGrafter"/>
</dbReference>
<dbReference type="OrthoDB" id="9787483at2"/>
<evidence type="ECO:0000313" key="6">
    <source>
        <dbReference type="Proteomes" id="UP000054123"/>
    </source>
</evidence>
<evidence type="ECO:0000256" key="3">
    <source>
        <dbReference type="ARBA" id="ARBA00022490"/>
    </source>
</evidence>
<dbReference type="InterPro" id="IPR027396">
    <property type="entry name" value="DsrEFH-like"/>
</dbReference>
<gene>
    <name evidence="5" type="ORF">AK33_03235</name>
</gene>
<dbReference type="InterPro" id="IPR003787">
    <property type="entry name" value="Sulphur_relay_DsrE/F-like"/>
</dbReference>
<sequence>MDYVLAVKSPVYGSQAAFLAYQVAEELIKANHTIRQVFFFQNGVSNANAFVNAATDEVNLVEMWKNLAKSYRLPLHLCIAAAQRRGIVDEQSSNNQANNLAECFTLAGLGEFSQAVLKADRLLTF</sequence>
<evidence type="ECO:0000256" key="1">
    <source>
        <dbReference type="ARBA" id="ARBA00004496"/>
    </source>
</evidence>
<comment type="similarity">
    <text evidence="2">Belongs to the DsrE/TusD family.</text>
</comment>
<dbReference type="FunFam" id="3.40.1260.10:FF:000001">
    <property type="entry name" value="Sulfurtransferase TusD"/>
    <property type="match status" value="1"/>
</dbReference>
<comment type="caution">
    <text evidence="5">The sequence shown here is derived from an EMBL/GenBank/DDBJ whole genome shotgun (WGS) entry which is preliminary data.</text>
</comment>
<name>A0A011P8R4_9PAST</name>
<dbReference type="PANTHER" id="PTHR34874:SF3">
    <property type="entry name" value="SULFURTRANSFERASE TUSD"/>
    <property type="match status" value="1"/>
</dbReference>
<dbReference type="NCBIfam" id="TIGR03012">
    <property type="entry name" value="sulf_tusD_dsrE"/>
    <property type="match status" value="1"/>
</dbReference>
<dbReference type="NCBIfam" id="NF001237">
    <property type="entry name" value="PRK00207.1"/>
    <property type="match status" value="1"/>
</dbReference>
<accession>A0A011P8R4</accession>
<dbReference type="EMBL" id="JANJ01000002">
    <property type="protein sequence ID" value="EXI62779.1"/>
    <property type="molecule type" value="Genomic_DNA"/>
</dbReference>
<proteinExistence type="inferred from homology"/>
<evidence type="ECO:0000256" key="4">
    <source>
        <dbReference type="ARBA" id="ARBA00022679"/>
    </source>
</evidence>
<reference evidence="5 6" key="1">
    <citation type="journal article" date="2014" name="Genome Announc.">
        <title>Genome Sequence of a Presumptive Mannheimia haemolytica Strain with an A1/A6-Cross-Reactive Serotype from a White-Tailed Deer (Odocoileus virginianus).</title>
        <authorList>
            <person name="Lawrence P.K."/>
            <person name="Bey R.F."/>
            <person name="Wiener B."/>
            <person name="Kittichotirat W."/>
            <person name="Bumgarner R.E."/>
        </authorList>
    </citation>
    <scope>NUCLEOTIDE SEQUENCE [LARGE SCALE GENOMIC DNA]</scope>
    <source>
        <strain evidence="5 6">PKL10</strain>
    </source>
</reference>
<dbReference type="PATRIC" id="fig|1450449.3.peg.617"/>
<protein>
    <submittedName>
        <fullName evidence="5">Sulfur transfer complex subunit TusD</fullName>
    </submittedName>
</protein>
<dbReference type="Proteomes" id="UP000054123">
    <property type="component" value="Unassembled WGS sequence"/>
</dbReference>
<dbReference type="GO" id="GO:1990228">
    <property type="term" value="C:sulfurtransferase complex"/>
    <property type="evidence" value="ECO:0007669"/>
    <property type="project" value="TreeGrafter"/>
</dbReference>
<dbReference type="InterPro" id="IPR017463">
    <property type="entry name" value="Sulphur_relay_TusD/DsrE"/>
</dbReference>
<dbReference type="STRING" id="1122190.GCA_000621105_01287"/>
<organism evidence="5 6">
    <name type="scientific">Mannheimia granulomatis</name>
    <dbReference type="NCBI Taxonomy" id="85402"/>
    <lineage>
        <taxon>Bacteria</taxon>
        <taxon>Pseudomonadati</taxon>
        <taxon>Pseudomonadota</taxon>
        <taxon>Gammaproteobacteria</taxon>
        <taxon>Pasteurellales</taxon>
        <taxon>Pasteurellaceae</taxon>
        <taxon>Mannheimia</taxon>
    </lineage>
</organism>
<dbReference type="Gene3D" id="3.40.1260.10">
    <property type="entry name" value="DsrEFH-like"/>
    <property type="match status" value="1"/>
</dbReference>
<keyword evidence="3" id="KW-0963">Cytoplasm</keyword>
<evidence type="ECO:0000256" key="2">
    <source>
        <dbReference type="ARBA" id="ARBA00007067"/>
    </source>
</evidence>
<dbReference type="GO" id="GO:0016783">
    <property type="term" value="F:sulfurtransferase activity"/>
    <property type="evidence" value="ECO:0007669"/>
    <property type="project" value="InterPro"/>
</dbReference>
<comment type="subcellular location">
    <subcellularLocation>
        <location evidence="1">Cytoplasm</location>
    </subcellularLocation>
</comment>
<dbReference type="RefSeq" id="WP_042801885.1">
    <property type="nucleotide sequence ID" value="NZ_AVSP01000006.1"/>
</dbReference>
<dbReference type="SUPFAM" id="SSF75169">
    <property type="entry name" value="DsrEFH-like"/>
    <property type="match status" value="1"/>
</dbReference>
<evidence type="ECO:0000313" key="5">
    <source>
        <dbReference type="EMBL" id="EXI62779.1"/>
    </source>
</evidence>
<dbReference type="GO" id="GO:0002143">
    <property type="term" value="P:tRNA wobble position uridine thiolation"/>
    <property type="evidence" value="ECO:0007669"/>
    <property type="project" value="TreeGrafter"/>
</dbReference>
<keyword evidence="4" id="KW-0808">Transferase</keyword>
<dbReference type="AlphaFoldDB" id="A0A011P8R4"/>
<dbReference type="Pfam" id="PF02635">
    <property type="entry name" value="DsrE"/>
    <property type="match status" value="1"/>
</dbReference>
<keyword evidence="6" id="KW-1185">Reference proteome</keyword>
<dbReference type="PANTHER" id="PTHR34874">
    <property type="entry name" value="PROTEIN YCHN"/>
    <property type="match status" value="1"/>
</dbReference>